<sequence length="38" mass="4452">MRPLVCFVIASRALDRLNQDPWIEATIWMTEASFRSVQ</sequence>
<comment type="caution">
    <text evidence="1">The sequence shown here is derived from an EMBL/GenBank/DDBJ whole genome shotgun (WGS) entry which is preliminary data.</text>
</comment>
<dbReference type="EMBL" id="LXQA010605111">
    <property type="protein sequence ID" value="MCI61724.1"/>
    <property type="molecule type" value="Genomic_DNA"/>
</dbReference>
<organism evidence="1 2">
    <name type="scientific">Trifolium medium</name>
    <dbReference type="NCBI Taxonomy" id="97028"/>
    <lineage>
        <taxon>Eukaryota</taxon>
        <taxon>Viridiplantae</taxon>
        <taxon>Streptophyta</taxon>
        <taxon>Embryophyta</taxon>
        <taxon>Tracheophyta</taxon>
        <taxon>Spermatophyta</taxon>
        <taxon>Magnoliopsida</taxon>
        <taxon>eudicotyledons</taxon>
        <taxon>Gunneridae</taxon>
        <taxon>Pentapetalae</taxon>
        <taxon>rosids</taxon>
        <taxon>fabids</taxon>
        <taxon>Fabales</taxon>
        <taxon>Fabaceae</taxon>
        <taxon>Papilionoideae</taxon>
        <taxon>50 kb inversion clade</taxon>
        <taxon>NPAAA clade</taxon>
        <taxon>Hologalegina</taxon>
        <taxon>IRL clade</taxon>
        <taxon>Trifolieae</taxon>
        <taxon>Trifolium</taxon>
    </lineage>
</organism>
<evidence type="ECO:0000313" key="1">
    <source>
        <dbReference type="EMBL" id="MCI61724.1"/>
    </source>
</evidence>
<reference evidence="1 2" key="1">
    <citation type="journal article" date="2018" name="Front. Plant Sci.">
        <title>Red Clover (Trifolium pratense) and Zigzag Clover (T. medium) - A Picture of Genomic Similarities and Differences.</title>
        <authorList>
            <person name="Dluhosova J."/>
            <person name="Istvanek J."/>
            <person name="Nedelnik J."/>
            <person name="Repkova J."/>
        </authorList>
    </citation>
    <scope>NUCLEOTIDE SEQUENCE [LARGE SCALE GENOMIC DNA]</scope>
    <source>
        <strain evidence="2">cv. 10/8</strain>
        <tissue evidence="1">Leaf</tissue>
    </source>
</reference>
<protein>
    <submittedName>
        <fullName evidence="1">Uncharacterized protein</fullName>
    </submittedName>
</protein>
<dbReference type="Proteomes" id="UP000265520">
    <property type="component" value="Unassembled WGS sequence"/>
</dbReference>
<dbReference type="AlphaFoldDB" id="A0A392TM94"/>
<feature type="non-terminal residue" evidence="1">
    <location>
        <position position="38"/>
    </location>
</feature>
<name>A0A392TM94_9FABA</name>
<proteinExistence type="predicted"/>
<keyword evidence="2" id="KW-1185">Reference proteome</keyword>
<accession>A0A392TM94</accession>
<evidence type="ECO:0000313" key="2">
    <source>
        <dbReference type="Proteomes" id="UP000265520"/>
    </source>
</evidence>